<organism evidence="3 4">
    <name type="scientific">Verminephrobacter aporrectodeae subsp. tuberculatae</name>
    <dbReference type="NCBI Taxonomy" id="1110392"/>
    <lineage>
        <taxon>Bacteria</taxon>
        <taxon>Pseudomonadati</taxon>
        <taxon>Pseudomonadota</taxon>
        <taxon>Betaproteobacteria</taxon>
        <taxon>Burkholderiales</taxon>
        <taxon>Comamonadaceae</taxon>
        <taxon>Verminephrobacter</taxon>
    </lineage>
</organism>
<name>A0ABT3KZ73_9BURK</name>
<dbReference type="EMBL" id="QZCW01000007">
    <property type="protein sequence ID" value="MCW5323640.1"/>
    <property type="molecule type" value="Genomic_DNA"/>
</dbReference>
<feature type="coiled-coil region" evidence="1">
    <location>
        <begin position="92"/>
        <end position="249"/>
    </location>
</feature>
<comment type="caution">
    <text evidence="3">The sequence shown here is derived from an EMBL/GenBank/DDBJ whole genome shotgun (WGS) entry which is preliminary data.</text>
</comment>
<evidence type="ECO:0000313" key="4">
    <source>
        <dbReference type="Proteomes" id="UP001208935"/>
    </source>
</evidence>
<dbReference type="GO" id="GO:0003677">
    <property type="term" value="F:DNA binding"/>
    <property type="evidence" value="ECO:0007669"/>
    <property type="project" value="UniProtKB-KW"/>
</dbReference>
<evidence type="ECO:0000256" key="1">
    <source>
        <dbReference type="SAM" id="Coils"/>
    </source>
</evidence>
<keyword evidence="1" id="KW-0175">Coiled coil</keyword>
<evidence type="ECO:0000259" key="2">
    <source>
        <dbReference type="Pfam" id="PF11740"/>
    </source>
</evidence>
<sequence length="259" mass="28018">MGRIAAHTQEQVFEAADKLAVEGQEVTPTALREVLGRGSFSTLGKHIEAWLRMRQAAPTPVILEMPEIVKVAFAQCWQAAAAEAGKEIAAIREKADAEIKGVKRRLDEALSEVERLEEEANVDAARMETTNSELAATQVAATGAAAREAALLATVEQMRQQVDAQQIELARVHGEVEAVRNQHTAEAARLADQLKDQKTRCVDLEAGLTATRKGEREAAAQLGRAQGELDALRTQVASLNDIVRSLAAQDDKKGKKAQL</sequence>
<dbReference type="RefSeq" id="WP_265283426.1">
    <property type="nucleotide sequence ID" value="NZ_QZCW01000007.1"/>
</dbReference>
<reference evidence="4" key="1">
    <citation type="submission" date="2023-07" db="EMBL/GenBank/DDBJ databases">
        <title>Verminephrobacter genomes.</title>
        <authorList>
            <person name="Lund M.B."/>
        </authorList>
    </citation>
    <scope>NUCLEOTIDE SEQUENCE [LARGE SCALE GENOMIC DNA]</scope>
    <source>
        <strain evidence="4">AtM5-05</strain>
    </source>
</reference>
<feature type="domain" description="KfrA N-terminal DNA-binding" evidence="2">
    <location>
        <begin position="8"/>
        <end position="119"/>
    </location>
</feature>
<keyword evidence="3" id="KW-0238">DNA-binding</keyword>
<dbReference type="Pfam" id="PF11740">
    <property type="entry name" value="KfrA_N"/>
    <property type="match status" value="1"/>
</dbReference>
<evidence type="ECO:0000313" key="3">
    <source>
        <dbReference type="EMBL" id="MCW5323640.1"/>
    </source>
</evidence>
<protein>
    <submittedName>
        <fullName evidence="3">DNA-binding protein</fullName>
    </submittedName>
</protein>
<accession>A0ABT3KZ73</accession>
<proteinExistence type="predicted"/>
<dbReference type="Proteomes" id="UP001208935">
    <property type="component" value="Unassembled WGS sequence"/>
</dbReference>
<keyword evidence="4" id="KW-1185">Reference proteome</keyword>
<dbReference type="InterPro" id="IPR021104">
    <property type="entry name" value="KfrA_DNA-bd_N"/>
</dbReference>
<gene>
    <name evidence="3" type="ORF">D5039_21570</name>
</gene>